<dbReference type="EMBL" id="MN740658">
    <property type="protein sequence ID" value="QHU06589.1"/>
    <property type="molecule type" value="Genomic_DNA"/>
</dbReference>
<sequence>MEAMNDLKRCVKQYRDVDNELRVLNKQVYTKREQRKIVEMEMSDLVKLPQFSVVDKLKIDDDGSYIRIQKPETYSKAWSLSKKDLEQLTKEYFASTTSPTAQECAAYIVQNRKRSLVGKDYEFERVVAEDN</sequence>
<accession>A0A6C0JLW6</accession>
<proteinExistence type="predicted"/>
<evidence type="ECO:0000313" key="1">
    <source>
        <dbReference type="EMBL" id="QHU06589.1"/>
    </source>
</evidence>
<dbReference type="AlphaFoldDB" id="A0A6C0JLW6"/>
<organism evidence="1">
    <name type="scientific">viral metagenome</name>
    <dbReference type="NCBI Taxonomy" id="1070528"/>
    <lineage>
        <taxon>unclassified sequences</taxon>
        <taxon>metagenomes</taxon>
        <taxon>organismal metagenomes</taxon>
    </lineage>
</organism>
<reference evidence="1" key="1">
    <citation type="journal article" date="2020" name="Nature">
        <title>Giant virus diversity and host interactions through global metagenomics.</title>
        <authorList>
            <person name="Schulz F."/>
            <person name="Roux S."/>
            <person name="Paez-Espino D."/>
            <person name="Jungbluth S."/>
            <person name="Walsh D.A."/>
            <person name="Denef V.J."/>
            <person name="McMahon K.D."/>
            <person name="Konstantinidis K.T."/>
            <person name="Eloe-Fadrosh E.A."/>
            <person name="Kyrpides N.C."/>
            <person name="Woyke T."/>
        </authorList>
    </citation>
    <scope>NUCLEOTIDE SEQUENCE</scope>
    <source>
        <strain evidence="1">GVMAG-S-1035315-10</strain>
    </source>
</reference>
<name>A0A6C0JLW6_9ZZZZ</name>
<protein>
    <submittedName>
        <fullName evidence="1">Uncharacterized protein</fullName>
    </submittedName>
</protein>